<reference evidence="1" key="2">
    <citation type="submission" date="2025-08" db="UniProtKB">
        <authorList>
            <consortium name="Ensembl"/>
        </authorList>
    </citation>
    <scope>IDENTIFICATION</scope>
    <source>
        <strain evidence="1">Hd-rR</strain>
    </source>
</reference>
<name>A0A3B3IFU8_ORYLA</name>
<reference evidence="1 2" key="1">
    <citation type="journal article" date="2007" name="Nature">
        <title>The medaka draft genome and insights into vertebrate genome evolution.</title>
        <authorList>
            <person name="Kasahara M."/>
            <person name="Naruse K."/>
            <person name="Sasaki S."/>
            <person name="Nakatani Y."/>
            <person name="Qu W."/>
            <person name="Ahsan B."/>
            <person name="Yamada T."/>
            <person name="Nagayasu Y."/>
            <person name="Doi K."/>
            <person name="Kasai Y."/>
            <person name="Jindo T."/>
            <person name="Kobayashi D."/>
            <person name="Shimada A."/>
            <person name="Toyoda A."/>
            <person name="Kuroki Y."/>
            <person name="Fujiyama A."/>
            <person name="Sasaki T."/>
            <person name="Shimizu A."/>
            <person name="Asakawa S."/>
            <person name="Shimizu N."/>
            <person name="Hashimoto S."/>
            <person name="Yang J."/>
            <person name="Lee Y."/>
            <person name="Matsushima K."/>
            <person name="Sugano S."/>
            <person name="Sakaizumi M."/>
            <person name="Narita T."/>
            <person name="Ohishi K."/>
            <person name="Haga S."/>
            <person name="Ohta F."/>
            <person name="Nomoto H."/>
            <person name="Nogata K."/>
            <person name="Morishita T."/>
            <person name="Endo T."/>
            <person name="Shin-I T."/>
            <person name="Takeda H."/>
            <person name="Morishita S."/>
            <person name="Kohara Y."/>
        </authorList>
    </citation>
    <scope>NUCLEOTIDE SEQUENCE [LARGE SCALE GENOMIC DNA]</scope>
    <source>
        <strain evidence="1 2">Hd-rR</strain>
    </source>
</reference>
<evidence type="ECO:0000313" key="2">
    <source>
        <dbReference type="Proteomes" id="UP000001038"/>
    </source>
</evidence>
<accession>A0A3B3IFU8</accession>
<dbReference type="Bgee" id="ENSORLG00000028762">
    <property type="expression patterns" value="Expressed in ovary and 14 other cell types or tissues"/>
</dbReference>
<sequence length="68" mass="7299">MGGSPSVQIPGGGSEGYHVLKVRQGGSELQSRRRRTSVEGCFGETHGSQMTVRQSALRAQIGIIVRLF</sequence>
<reference evidence="1" key="3">
    <citation type="submission" date="2025-09" db="UniProtKB">
        <authorList>
            <consortium name="Ensembl"/>
        </authorList>
    </citation>
    <scope>IDENTIFICATION</scope>
    <source>
        <strain evidence="1">Hd-rR</strain>
    </source>
</reference>
<proteinExistence type="predicted"/>
<dbReference type="Ensembl" id="ENSORLT00000030103.1">
    <property type="protein sequence ID" value="ENSORLP00000042950.1"/>
    <property type="gene ID" value="ENSORLG00000028762.1"/>
</dbReference>
<keyword evidence="2" id="KW-1185">Reference proteome</keyword>
<dbReference type="InParanoid" id="A0A3B3IFU8"/>
<dbReference type="Proteomes" id="UP000001038">
    <property type="component" value="Chromosome 21"/>
</dbReference>
<evidence type="ECO:0000313" key="1">
    <source>
        <dbReference type="Ensembl" id="ENSORLP00000042950.1"/>
    </source>
</evidence>
<dbReference type="AlphaFoldDB" id="A0A3B3IFU8"/>
<protein>
    <submittedName>
        <fullName evidence="1">Uncharacterized protein</fullName>
    </submittedName>
</protein>
<organism evidence="1 2">
    <name type="scientific">Oryzias latipes</name>
    <name type="common">Japanese rice fish</name>
    <name type="synonym">Japanese killifish</name>
    <dbReference type="NCBI Taxonomy" id="8090"/>
    <lineage>
        <taxon>Eukaryota</taxon>
        <taxon>Metazoa</taxon>
        <taxon>Chordata</taxon>
        <taxon>Craniata</taxon>
        <taxon>Vertebrata</taxon>
        <taxon>Euteleostomi</taxon>
        <taxon>Actinopterygii</taxon>
        <taxon>Neopterygii</taxon>
        <taxon>Teleostei</taxon>
        <taxon>Neoteleostei</taxon>
        <taxon>Acanthomorphata</taxon>
        <taxon>Ovalentaria</taxon>
        <taxon>Atherinomorphae</taxon>
        <taxon>Beloniformes</taxon>
        <taxon>Adrianichthyidae</taxon>
        <taxon>Oryziinae</taxon>
        <taxon>Oryzias</taxon>
    </lineage>
</organism>